<evidence type="ECO:0008006" key="6">
    <source>
        <dbReference type="Google" id="ProtNLM"/>
    </source>
</evidence>
<feature type="transmembrane region" description="Helical" evidence="1">
    <location>
        <begin position="20"/>
        <end position="40"/>
    </location>
</feature>
<keyword evidence="1" id="KW-0472">Membrane</keyword>
<gene>
    <name evidence="2" type="ORF">C5C04_06765</name>
    <name evidence="3" type="ORF">C5C40_02435</name>
</gene>
<keyword evidence="1" id="KW-1133">Transmembrane helix</keyword>
<proteinExistence type="predicted"/>
<accession>A0ABD6W985</accession>
<evidence type="ECO:0000256" key="1">
    <source>
        <dbReference type="SAM" id="Phobius"/>
    </source>
</evidence>
<evidence type="ECO:0000313" key="4">
    <source>
        <dbReference type="Proteomes" id="UP000237881"/>
    </source>
</evidence>
<dbReference type="Proteomes" id="UP000237881">
    <property type="component" value="Unassembled WGS sequence"/>
</dbReference>
<dbReference type="EMBL" id="PSVT01000003">
    <property type="protein sequence ID" value="PPH79214.1"/>
    <property type="molecule type" value="Genomic_DNA"/>
</dbReference>
<sequence>MTDAAPTPAKNKPVTIKGLFLIIAAAIAIPAALFTIGSYVNSGDNTSANRSSYEAAAQCEARIGRLLKAPATAAYDSNSTGTGGSWTVTGTVDAQNAFGTLVRSTYQCTVVMHDAAGTATTTVDSFTGN</sequence>
<keyword evidence="1" id="KW-0812">Transmembrane</keyword>
<reference evidence="4 5" key="1">
    <citation type="submission" date="2018-02" db="EMBL/GenBank/DDBJ databases">
        <title>Bacteriophage NCPPB3778 and a type I-E CRISPR drive the evolution of the US Biological Select Agent, Rathayibacter toxicus.</title>
        <authorList>
            <person name="Davis E.W.II."/>
            <person name="Tabima J.F."/>
            <person name="Weisberg A.J."/>
            <person name="Lopes L.D."/>
            <person name="Wiseman M.S."/>
            <person name="Wiseman M.S."/>
            <person name="Pupko T."/>
            <person name="Belcher M.S."/>
            <person name="Sechler A.J."/>
            <person name="Tancos M.A."/>
            <person name="Schroeder B.K."/>
            <person name="Murray T.D."/>
            <person name="Luster D.G."/>
            <person name="Schneider W.L."/>
            <person name="Rogers E."/>
            <person name="Andreote F.D."/>
            <person name="Grunwald N.J."/>
            <person name="Putnam M.L."/>
            <person name="Chang J.H."/>
        </authorList>
    </citation>
    <scope>NUCLEOTIDE SEQUENCE [LARGE SCALE GENOMIC DNA]</scope>
    <source>
        <strain evidence="3 5">AY1D6</strain>
        <strain evidence="2 4">AY1I9</strain>
    </source>
</reference>
<evidence type="ECO:0000313" key="5">
    <source>
        <dbReference type="Proteomes" id="UP000239698"/>
    </source>
</evidence>
<comment type="caution">
    <text evidence="2">The sequence shown here is derived from an EMBL/GenBank/DDBJ whole genome shotgun (WGS) entry which is preliminary data.</text>
</comment>
<dbReference type="AlphaFoldDB" id="A0ABD6W985"/>
<evidence type="ECO:0000313" key="2">
    <source>
        <dbReference type="EMBL" id="PPF14458.1"/>
    </source>
</evidence>
<dbReference type="RefSeq" id="WP_104256770.1">
    <property type="nucleotide sequence ID" value="NZ_PSUD01000002.1"/>
</dbReference>
<dbReference type="EMBL" id="PSUL01000011">
    <property type="protein sequence ID" value="PPF14458.1"/>
    <property type="molecule type" value="Genomic_DNA"/>
</dbReference>
<keyword evidence="5" id="KW-1185">Reference proteome</keyword>
<protein>
    <recommendedName>
        <fullName evidence="6">DUF4333 domain-containing protein</fullName>
    </recommendedName>
</protein>
<name>A0ABD6W985_RATRA</name>
<organism evidence="2 4">
    <name type="scientific">Rathayibacter rathayi</name>
    <name type="common">Corynebacterium rathayi</name>
    <dbReference type="NCBI Taxonomy" id="33887"/>
    <lineage>
        <taxon>Bacteria</taxon>
        <taxon>Bacillati</taxon>
        <taxon>Actinomycetota</taxon>
        <taxon>Actinomycetes</taxon>
        <taxon>Micrococcales</taxon>
        <taxon>Microbacteriaceae</taxon>
        <taxon>Rathayibacter</taxon>
    </lineage>
</organism>
<dbReference type="Proteomes" id="UP000239698">
    <property type="component" value="Unassembled WGS sequence"/>
</dbReference>
<evidence type="ECO:0000313" key="3">
    <source>
        <dbReference type="EMBL" id="PPH79214.1"/>
    </source>
</evidence>